<dbReference type="AlphaFoldDB" id="A0A839SRG0"/>
<dbReference type="InterPro" id="IPR036953">
    <property type="entry name" value="GreA/GreB_C_sf"/>
</dbReference>
<sequence>MSQISRSLLTPRDLNLLESILGSSDVRHSETYERLLANKVSTAIVIPLADLDPRVVTLNSRVSFAVGTSRPDWRILVSDDSLSVPGLTLSIMTLRGLAMLGRFAGEQISVEQPDGRLEVISINDVLFQPDISWTYPVDNPIA</sequence>
<gene>
    <name evidence="1" type="ORF">FHR98_000585</name>
</gene>
<dbReference type="GO" id="GO:0032784">
    <property type="term" value="P:regulation of DNA-templated transcription elongation"/>
    <property type="evidence" value="ECO:0007669"/>
    <property type="project" value="InterPro"/>
</dbReference>
<keyword evidence="2" id="KW-1185">Reference proteome</keyword>
<evidence type="ECO:0000313" key="2">
    <source>
        <dbReference type="Proteomes" id="UP000581135"/>
    </source>
</evidence>
<proteinExistence type="predicted"/>
<comment type="caution">
    <text evidence="1">The sequence shown here is derived from an EMBL/GenBank/DDBJ whole genome shotgun (WGS) entry which is preliminary data.</text>
</comment>
<dbReference type="Proteomes" id="UP000581135">
    <property type="component" value="Unassembled WGS sequence"/>
</dbReference>
<accession>A0A839SRG0</accession>
<dbReference type="Gene3D" id="3.10.50.30">
    <property type="entry name" value="Transcription elongation factor, GreA/GreB, C-terminal domain"/>
    <property type="match status" value="1"/>
</dbReference>
<organism evidence="1 2">
    <name type="scientific">Limibacillus halophilus</name>
    <dbReference type="NCBI Taxonomy" id="1579333"/>
    <lineage>
        <taxon>Bacteria</taxon>
        <taxon>Pseudomonadati</taxon>
        <taxon>Pseudomonadota</taxon>
        <taxon>Alphaproteobacteria</taxon>
        <taxon>Rhodospirillales</taxon>
        <taxon>Rhodovibrionaceae</taxon>
        <taxon>Limibacillus</taxon>
    </lineage>
</organism>
<reference evidence="1 2" key="1">
    <citation type="submission" date="2020-08" db="EMBL/GenBank/DDBJ databases">
        <title>Genomic Encyclopedia of Type Strains, Phase III (KMG-III): the genomes of soil and plant-associated and newly described type strains.</title>
        <authorList>
            <person name="Whitman W."/>
        </authorList>
    </citation>
    <scope>NUCLEOTIDE SEQUENCE [LARGE SCALE GENOMIC DNA]</scope>
    <source>
        <strain evidence="1 2">CECT 8803</strain>
    </source>
</reference>
<dbReference type="GO" id="GO:0003677">
    <property type="term" value="F:DNA binding"/>
    <property type="evidence" value="ECO:0007669"/>
    <property type="project" value="InterPro"/>
</dbReference>
<protein>
    <submittedName>
        <fullName evidence="1">Transcription elongation GreA/GreB family factor</fullName>
    </submittedName>
</protein>
<dbReference type="SUPFAM" id="SSF54534">
    <property type="entry name" value="FKBP-like"/>
    <property type="match status" value="1"/>
</dbReference>
<evidence type="ECO:0000313" key="1">
    <source>
        <dbReference type="EMBL" id="MBB3064320.1"/>
    </source>
</evidence>
<name>A0A839SRG0_9PROT</name>
<dbReference type="RefSeq" id="WP_183415114.1">
    <property type="nucleotide sequence ID" value="NZ_JACHXA010000001.1"/>
</dbReference>
<dbReference type="EMBL" id="JACHXA010000001">
    <property type="protein sequence ID" value="MBB3064320.1"/>
    <property type="molecule type" value="Genomic_DNA"/>
</dbReference>